<keyword evidence="4" id="KW-0119">Carbohydrate metabolism</keyword>
<dbReference type="SMART" id="SM00028">
    <property type="entry name" value="TPR"/>
    <property type="match status" value="3"/>
</dbReference>
<evidence type="ECO:0000256" key="3">
    <source>
        <dbReference type="ARBA" id="ARBA00022801"/>
    </source>
</evidence>
<dbReference type="SUPFAM" id="SSF52129">
    <property type="entry name" value="Caspase-like"/>
    <property type="match status" value="1"/>
</dbReference>
<keyword evidence="1" id="KW-0479">Metal-binding</keyword>
<feature type="repeat" description="TPR" evidence="5">
    <location>
        <begin position="814"/>
        <end position="847"/>
    </location>
</feature>
<dbReference type="PANTHER" id="PTHR46471:SF2">
    <property type="entry name" value="CHITIN DEACETYLASE-RELATED"/>
    <property type="match status" value="1"/>
</dbReference>
<dbReference type="Gene3D" id="3.40.50.1460">
    <property type="match status" value="1"/>
</dbReference>
<evidence type="ECO:0000256" key="2">
    <source>
        <dbReference type="ARBA" id="ARBA00022729"/>
    </source>
</evidence>
<keyword evidence="5" id="KW-0802">TPR repeat</keyword>
<dbReference type="Pfam" id="PF00656">
    <property type="entry name" value="Peptidase_C14"/>
    <property type="match status" value="1"/>
</dbReference>
<dbReference type="InterPro" id="IPR011330">
    <property type="entry name" value="Glyco_hydro/deAcase_b/a-brl"/>
</dbReference>
<reference evidence="7 8" key="1">
    <citation type="submission" date="2024-07" db="EMBL/GenBank/DDBJ databases">
        <title>Uliginosibacterium flavum JJ3220;KACC:17644.</title>
        <authorList>
            <person name="Kim M.K."/>
        </authorList>
    </citation>
    <scope>NUCLEOTIDE SEQUENCE [LARGE SCALE GENOMIC DNA]</scope>
    <source>
        <strain evidence="7 8">KACC:17644</strain>
    </source>
</reference>
<dbReference type="Pfam" id="PF13432">
    <property type="entry name" value="TPR_16"/>
    <property type="match status" value="1"/>
</dbReference>
<feature type="repeat" description="TPR" evidence="5">
    <location>
        <begin position="780"/>
        <end position="813"/>
    </location>
</feature>
<dbReference type="InterPro" id="IPR002509">
    <property type="entry name" value="NODB_dom"/>
</dbReference>
<accession>A0ABV2TNY2</accession>
<dbReference type="InterPro" id="IPR011990">
    <property type="entry name" value="TPR-like_helical_dom_sf"/>
</dbReference>
<dbReference type="PROSITE" id="PS00018">
    <property type="entry name" value="EF_HAND_1"/>
    <property type="match status" value="1"/>
</dbReference>
<dbReference type="SUPFAM" id="SSF48452">
    <property type="entry name" value="TPR-like"/>
    <property type="match status" value="1"/>
</dbReference>
<dbReference type="Proteomes" id="UP001549691">
    <property type="component" value="Unassembled WGS sequence"/>
</dbReference>
<evidence type="ECO:0000256" key="1">
    <source>
        <dbReference type="ARBA" id="ARBA00022723"/>
    </source>
</evidence>
<keyword evidence="3" id="KW-0378">Hydrolase</keyword>
<dbReference type="InterPro" id="IPR018247">
    <property type="entry name" value="EF_Hand_1_Ca_BS"/>
</dbReference>
<dbReference type="CDD" id="cd10917">
    <property type="entry name" value="CE4_NodB_like_6s_7s"/>
    <property type="match status" value="1"/>
</dbReference>
<evidence type="ECO:0000313" key="8">
    <source>
        <dbReference type="Proteomes" id="UP001549691"/>
    </source>
</evidence>
<comment type="caution">
    <text evidence="7">The sequence shown here is derived from an EMBL/GenBank/DDBJ whole genome shotgun (WGS) entry which is preliminary data.</text>
</comment>
<feature type="domain" description="NodB homology" evidence="6">
    <location>
        <begin position="252"/>
        <end position="442"/>
    </location>
</feature>
<sequence length="894" mass="96795">MRNRTRLLSAISVAVLIVAGVLGWQHGRSPATEPAAVLTAPAGAAEPALNSLRAMLANYRQIIVLLADDKALEVHERASANAVGQGLFHDNLAHADTLQQQLAVLVAAAPKQGFGAVEQVLDYVESDAGLFDADRLAFREVLGALQAELGRNGSLPAVKLHKRVGEDLEALAEIEKNYEREIQQIFSRFESRAITLKRERWGDYLAKLRKLYSREQILKDYGVVMPYSPEQLAALDKSEQESEIIGRGLPPKTLVLTFDDGPHPKFTEEIEAILQQYGAPAVFFQVGRNLGAVGEGGAAKLGANARVARKLMADGFVLGNHSYSHAQLSKETGDKLKAEIVNTDTLLRAVDGQRAPLFRFPYGAGSPEARQWLDAASLRSVMWNIDSLDWADPVPRSIADRVLRSVDAEGRGIILFHDIHERTIKALPLVLDQLVAEGYQFAGWDGHEFTLSKGRNSEAAKATVTTGYNQSWAIVIGIDEYAKWPRLQYAVRDAQAMRDTLSQKYGFAPDHIQLITNAEATRTGILAAFHDKLGHAGMQKNDRVFVFYAGHGATQKLSSGRDLGYIVPVDADPAKLASDGIAMTELQNIAESLPAKHVFFVMDSCYSGLGLTRGAGNAFLRDNAKRIGRQMLTAGGADQMVADGGPNGHSVFTWTLLQALAGKGDLNNDGYITATELAAYLAPAVASVSQQTPAFGSLPGSQGGEFVFELRAEGEFLNADTAQLSGEAIALNTKLDAARPPVSAAAPVSAASAVVVPDLQGRERKITSLPVVGSSIRQQAQRANDRGLQLYREKQYAEAEAAFTEALKLRPDFALAANNLGYIFFKQDKHREAARWFEKTIELDASRVVAYLNLGEAWAKAGDSDKAAKALRTYLELAPNGAGAEHARELLGKS</sequence>
<dbReference type="Pfam" id="PF01522">
    <property type="entry name" value="Polysacc_deac_1"/>
    <property type="match status" value="1"/>
</dbReference>
<dbReference type="PROSITE" id="PS50005">
    <property type="entry name" value="TPR"/>
    <property type="match status" value="3"/>
</dbReference>
<dbReference type="PANTHER" id="PTHR46471">
    <property type="entry name" value="CHITIN DEACETYLASE"/>
    <property type="match status" value="1"/>
</dbReference>
<proteinExistence type="predicted"/>
<gene>
    <name evidence="7" type="ORF">ABXR19_15730</name>
</gene>
<dbReference type="PROSITE" id="PS51677">
    <property type="entry name" value="NODB"/>
    <property type="match status" value="1"/>
</dbReference>
<dbReference type="RefSeq" id="WP_354602099.1">
    <property type="nucleotide sequence ID" value="NZ_JBEWZI010000020.1"/>
</dbReference>
<dbReference type="Pfam" id="PF13181">
    <property type="entry name" value="TPR_8"/>
    <property type="match status" value="1"/>
</dbReference>
<protein>
    <submittedName>
        <fullName evidence="7">Polysaccharide deacetylase family protein</fullName>
    </submittedName>
</protein>
<keyword evidence="2" id="KW-0732">Signal</keyword>
<keyword evidence="8" id="KW-1185">Reference proteome</keyword>
<evidence type="ECO:0000256" key="5">
    <source>
        <dbReference type="PROSITE-ProRule" id="PRU00339"/>
    </source>
</evidence>
<feature type="repeat" description="TPR" evidence="5">
    <location>
        <begin position="848"/>
        <end position="881"/>
    </location>
</feature>
<dbReference type="InterPro" id="IPR019734">
    <property type="entry name" value="TPR_rpt"/>
</dbReference>
<evidence type="ECO:0000256" key="4">
    <source>
        <dbReference type="ARBA" id="ARBA00023277"/>
    </source>
</evidence>
<dbReference type="Gene3D" id="3.20.20.370">
    <property type="entry name" value="Glycoside hydrolase/deacetylase"/>
    <property type="match status" value="1"/>
</dbReference>
<dbReference type="SUPFAM" id="SSF88713">
    <property type="entry name" value="Glycoside hydrolase/deacetylase"/>
    <property type="match status" value="1"/>
</dbReference>
<organism evidence="7 8">
    <name type="scientific">Uliginosibacterium flavum</name>
    <dbReference type="NCBI Taxonomy" id="1396831"/>
    <lineage>
        <taxon>Bacteria</taxon>
        <taxon>Pseudomonadati</taxon>
        <taxon>Pseudomonadota</taxon>
        <taxon>Betaproteobacteria</taxon>
        <taxon>Rhodocyclales</taxon>
        <taxon>Zoogloeaceae</taxon>
        <taxon>Uliginosibacterium</taxon>
    </lineage>
</organism>
<dbReference type="InterPro" id="IPR029030">
    <property type="entry name" value="Caspase-like_dom_sf"/>
</dbReference>
<evidence type="ECO:0000259" key="6">
    <source>
        <dbReference type="PROSITE" id="PS51677"/>
    </source>
</evidence>
<dbReference type="InterPro" id="IPR011600">
    <property type="entry name" value="Pept_C14_caspase"/>
</dbReference>
<dbReference type="Gene3D" id="1.25.40.10">
    <property type="entry name" value="Tetratricopeptide repeat domain"/>
    <property type="match status" value="1"/>
</dbReference>
<dbReference type="EMBL" id="JBEWZI010000020">
    <property type="protein sequence ID" value="MET7015640.1"/>
    <property type="molecule type" value="Genomic_DNA"/>
</dbReference>
<name>A0ABV2TNY2_9RHOO</name>
<evidence type="ECO:0000313" key="7">
    <source>
        <dbReference type="EMBL" id="MET7015640.1"/>
    </source>
</evidence>